<dbReference type="AlphaFoldDB" id="A0A6M4IHH7"/>
<evidence type="ECO:0000313" key="11">
    <source>
        <dbReference type="EMBL" id="QJR34554.1"/>
    </source>
</evidence>
<feature type="transmembrane region" description="Helical" evidence="9">
    <location>
        <begin position="257"/>
        <end position="275"/>
    </location>
</feature>
<name>A0A6M4IHH7_9BACT</name>
<evidence type="ECO:0000256" key="4">
    <source>
        <dbReference type="ARBA" id="ARBA00022475"/>
    </source>
</evidence>
<dbReference type="GO" id="GO:0005886">
    <property type="term" value="C:plasma membrane"/>
    <property type="evidence" value="ECO:0007669"/>
    <property type="project" value="UniProtKB-SubCell"/>
</dbReference>
<dbReference type="Proteomes" id="UP000500938">
    <property type="component" value="Chromosome"/>
</dbReference>
<evidence type="ECO:0000256" key="9">
    <source>
        <dbReference type="SAM" id="Phobius"/>
    </source>
</evidence>
<dbReference type="Pfam" id="PF02518">
    <property type="entry name" value="HATPase_c"/>
    <property type="match status" value="1"/>
</dbReference>
<dbReference type="InterPro" id="IPR003594">
    <property type="entry name" value="HATPase_dom"/>
</dbReference>
<keyword evidence="7 9" id="KW-1133">Transmembrane helix</keyword>
<evidence type="ECO:0000259" key="10">
    <source>
        <dbReference type="PROSITE" id="PS50109"/>
    </source>
</evidence>
<dbReference type="GO" id="GO:0000155">
    <property type="term" value="F:phosphorelay sensor kinase activity"/>
    <property type="evidence" value="ECO:0007669"/>
    <property type="project" value="InterPro"/>
</dbReference>
<feature type="transmembrane region" description="Helical" evidence="9">
    <location>
        <begin position="54"/>
        <end position="71"/>
    </location>
</feature>
<dbReference type="InterPro" id="IPR005467">
    <property type="entry name" value="His_kinase_dom"/>
</dbReference>
<dbReference type="SUPFAM" id="SSF47384">
    <property type="entry name" value="Homodimeric domain of signal transducing histidine kinase"/>
    <property type="match status" value="1"/>
</dbReference>
<dbReference type="InterPro" id="IPR036097">
    <property type="entry name" value="HisK_dim/P_sf"/>
</dbReference>
<dbReference type="SMART" id="SM00387">
    <property type="entry name" value="HATPase_c"/>
    <property type="match status" value="1"/>
</dbReference>
<evidence type="ECO:0000256" key="6">
    <source>
        <dbReference type="ARBA" id="ARBA00022692"/>
    </source>
</evidence>
<evidence type="ECO:0000256" key="5">
    <source>
        <dbReference type="ARBA" id="ARBA00022553"/>
    </source>
</evidence>
<comment type="subcellular location">
    <subcellularLocation>
        <location evidence="2">Cell membrane</location>
        <topology evidence="2">Multi-pass membrane protein</topology>
    </subcellularLocation>
</comment>
<keyword evidence="4" id="KW-1003">Cell membrane</keyword>
<evidence type="ECO:0000256" key="3">
    <source>
        <dbReference type="ARBA" id="ARBA00012438"/>
    </source>
</evidence>
<dbReference type="Pfam" id="PF00512">
    <property type="entry name" value="HisKA"/>
    <property type="match status" value="1"/>
</dbReference>
<dbReference type="SMART" id="SM00388">
    <property type="entry name" value="HisKA"/>
    <property type="match status" value="1"/>
</dbReference>
<dbReference type="Gene3D" id="3.30.565.10">
    <property type="entry name" value="Histidine kinase-like ATPase, C-terminal domain"/>
    <property type="match status" value="1"/>
</dbReference>
<comment type="catalytic activity">
    <reaction evidence="1">
        <text>ATP + protein L-histidine = ADP + protein N-phospho-L-histidine.</text>
        <dbReference type="EC" id="2.7.13.3"/>
    </reaction>
</comment>
<evidence type="ECO:0000256" key="7">
    <source>
        <dbReference type="ARBA" id="ARBA00022989"/>
    </source>
</evidence>
<evidence type="ECO:0000256" key="2">
    <source>
        <dbReference type="ARBA" id="ARBA00004651"/>
    </source>
</evidence>
<feature type="transmembrane region" description="Helical" evidence="9">
    <location>
        <begin position="20"/>
        <end position="42"/>
    </location>
</feature>
<evidence type="ECO:0000256" key="1">
    <source>
        <dbReference type="ARBA" id="ARBA00000085"/>
    </source>
</evidence>
<keyword evidence="5" id="KW-0597">Phosphoprotein</keyword>
<dbReference type="InterPro" id="IPR036890">
    <property type="entry name" value="HATPase_C_sf"/>
</dbReference>
<feature type="transmembrane region" description="Helical" evidence="9">
    <location>
        <begin position="287"/>
        <end position="311"/>
    </location>
</feature>
<keyword evidence="12" id="KW-1185">Reference proteome</keyword>
<organism evidence="11 12">
    <name type="scientific">Gemmatimonas groenlandica</name>
    <dbReference type="NCBI Taxonomy" id="2732249"/>
    <lineage>
        <taxon>Bacteria</taxon>
        <taxon>Pseudomonadati</taxon>
        <taxon>Gemmatimonadota</taxon>
        <taxon>Gemmatimonadia</taxon>
        <taxon>Gemmatimonadales</taxon>
        <taxon>Gemmatimonadaceae</taxon>
        <taxon>Gemmatimonas</taxon>
    </lineage>
</organism>
<feature type="domain" description="Histidine kinase" evidence="10">
    <location>
        <begin position="447"/>
        <end position="669"/>
    </location>
</feature>
<evidence type="ECO:0000313" key="12">
    <source>
        <dbReference type="Proteomes" id="UP000500938"/>
    </source>
</evidence>
<gene>
    <name evidence="11" type="ORF">HKW67_02985</name>
</gene>
<feature type="transmembrane region" description="Helical" evidence="9">
    <location>
        <begin position="138"/>
        <end position="161"/>
    </location>
</feature>
<dbReference type="InterPro" id="IPR007895">
    <property type="entry name" value="MASE1"/>
</dbReference>
<dbReference type="SUPFAM" id="SSF55874">
    <property type="entry name" value="ATPase domain of HSP90 chaperone/DNA topoisomerase II/histidine kinase"/>
    <property type="match status" value="1"/>
</dbReference>
<dbReference type="Gene3D" id="1.10.287.130">
    <property type="match status" value="1"/>
</dbReference>
<keyword evidence="6 9" id="KW-0812">Transmembrane</keyword>
<reference evidence="11 12" key="1">
    <citation type="submission" date="2020-05" db="EMBL/GenBank/DDBJ databases">
        <title>Complete genome sequence of Gemmatimonas greenlandica TET16.</title>
        <authorList>
            <person name="Zeng Y."/>
        </authorList>
    </citation>
    <scope>NUCLEOTIDE SEQUENCE [LARGE SCALE GENOMIC DNA]</scope>
    <source>
        <strain evidence="11 12">TET16</strain>
    </source>
</reference>
<dbReference type="InterPro" id="IPR003661">
    <property type="entry name" value="HisK_dim/P_dom"/>
</dbReference>
<dbReference type="PANTHER" id="PTHR43065:SF42">
    <property type="entry name" value="TWO-COMPONENT SENSOR PPRA"/>
    <property type="match status" value="1"/>
</dbReference>
<proteinExistence type="predicted"/>
<dbReference type="EC" id="2.7.13.3" evidence="3"/>
<protein>
    <recommendedName>
        <fullName evidence="3">histidine kinase</fullName>
        <ecNumber evidence="3">2.7.13.3</ecNumber>
    </recommendedName>
</protein>
<dbReference type="RefSeq" id="WP_171223981.1">
    <property type="nucleotide sequence ID" value="NZ_CP053085.1"/>
</dbReference>
<keyword evidence="8 9" id="KW-0472">Membrane</keyword>
<feature type="transmembrane region" description="Helical" evidence="9">
    <location>
        <begin position="173"/>
        <end position="191"/>
    </location>
</feature>
<dbReference type="Pfam" id="PF05231">
    <property type="entry name" value="MASE1"/>
    <property type="match status" value="1"/>
</dbReference>
<dbReference type="PRINTS" id="PR00344">
    <property type="entry name" value="BCTRLSENSOR"/>
</dbReference>
<dbReference type="EMBL" id="CP053085">
    <property type="protein sequence ID" value="QJR34554.1"/>
    <property type="molecule type" value="Genomic_DNA"/>
</dbReference>
<feature type="transmembrane region" description="Helical" evidence="9">
    <location>
        <begin position="211"/>
        <end position="227"/>
    </location>
</feature>
<evidence type="ECO:0000256" key="8">
    <source>
        <dbReference type="ARBA" id="ARBA00023136"/>
    </source>
</evidence>
<sequence>MTSSMPLSAPTRRGESLGALAFARFGPSAIVAAILYFLAVAAPLAASFRFGSNFGVWPATAVGIFTLFLTPRTLRPIMVAALAVMNWCALELFVAGTLPVQLLLIVARSVGEWGTTELTERVLRRAPDFEQPGDLARFGLLASVGTIPLAAVLGGIGYSAMGRGTVLMEGFQWWVSEITWVLLLVPALMHLRRLQVVATEATTRQQILERLLFFEALALSLLVAFSYTSSSAFQPPLGVVVSPLLIWSAFRLGVGTTLWGTIAVAGACVLATLNGRGPFVGLSDETFYQIAWAQGYAFVVGISHILLAVAVGQRRADAEERARILEAVRTSSARLEAHFAGARDAVAVVDAGGVLVAASPTASQLVAQMQADGARSWQRALGGETFTETMRLGPDHEYAVTMLPLRDARDSIIGASASAVNLTDLRSEIAAEERSQRLATVGRLAGGIAHDFNNIMMVILGNLTLLKESIPPNDRKRADVDEASAAAQRAVGLTRQLLAYARRQTIEPQQLDLGDHVRHMASMLERLLGADIALTVDVTTGDSSVWIDPSQLDQVVVNLSVNARDAMPGGGALRLVIAKDRLDEVLAAEVGMSAGNVITLMVQDEGHGIAPDTLPHVFEPFFSTKPTGKGSGLGLATVDGIVRQAGGAISVVSSVEHGATFTIRLPHVPAALPDAAKPAARLAAPTIPLDTPRTAGVT</sequence>
<accession>A0A6M4IHH7</accession>
<dbReference type="PROSITE" id="PS50109">
    <property type="entry name" value="HIS_KIN"/>
    <property type="match status" value="1"/>
</dbReference>
<dbReference type="InterPro" id="IPR004358">
    <property type="entry name" value="Sig_transdc_His_kin-like_C"/>
</dbReference>
<dbReference type="PANTHER" id="PTHR43065">
    <property type="entry name" value="SENSOR HISTIDINE KINASE"/>
    <property type="match status" value="1"/>
</dbReference>
<dbReference type="KEGG" id="ggr:HKW67_02985"/>
<dbReference type="CDD" id="cd00082">
    <property type="entry name" value="HisKA"/>
    <property type="match status" value="1"/>
</dbReference>
<feature type="transmembrane region" description="Helical" evidence="9">
    <location>
        <begin position="77"/>
        <end position="98"/>
    </location>
</feature>